<dbReference type="Proteomes" id="UP000011996">
    <property type="component" value="Unassembled WGS sequence"/>
</dbReference>
<dbReference type="EMBL" id="ANOF01000092">
    <property type="protein sequence ID" value="EMI26473.1"/>
    <property type="molecule type" value="Genomic_DNA"/>
</dbReference>
<gene>
    <name evidence="1" type="ORF">RESH_02973</name>
</gene>
<evidence type="ECO:0000313" key="1">
    <source>
        <dbReference type="EMBL" id="EMI26473.1"/>
    </source>
</evidence>
<accession>M5S4B2</accession>
<comment type="caution">
    <text evidence="1">The sequence shown here is derived from an EMBL/GenBank/DDBJ whole genome shotgun (WGS) entry which is preliminary data.</text>
</comment>
<dbReference type="PATRIC" id="fig|1263868.3.peg.3216"/>
<proteinExistence type="predicted"/>
<name>M5S4B2_9BACT</name>
<protein>
    <submittedName>
        <fullName evidence="1">Uncharacterized protein</fullName>
    </submittedName>
</protein>
<organism evidence="1 2">
    <name type="scientific">Rhodopirellula europaea SH398</name>
    <dbReference type="NCBI Taxonomy" id="1263868"/>
    <lineage>
        <taxon>Bacteria</taxon>
        <taxon>Pseudomonadati</taxon>
        <taxon>Planctomycetota</taxon>
        <taxon>Planctomycetia</taxon>
        <taxon>Pirellulales</taxon>
        <taxon>Pirellulaceae</taxon>
        <taxon>Rhodopirellula</taxon>
    </lineage>
</organism>
<reference evidence="1 2" key="1">
    <citation type="journal article" date="2013" name="Mar. Genomics">
        <title>Expression of sulfatases in Rhodopirellula baltica and the diversity of sulfatases in the genus Rhodopirellula.</title>
        <authorList>
            <person name="Wegner C.E."/>
            <person name="Richter-Heitmann T."/>
            <person name="Klindworth A."/>
            <person name="Klockow C."/>
            <person name="Richter M."/>
            <person name="Achstetter T."/>
            <person name="Glockner F.O."/>
            <person name="Harder J."/>
        </authorList>
    </citation>
    <scope>NUCLEOTIDE SEQUENCE [LARGE SCALE GENOMIC DNA]</scope>
    <source>
        <strain evidence="1 2">SH398</strain>
    </source>
</reference>
<dbReference type="AlphaFoldDB" id="M5S4B2"/>
<evidence type="ECO:0000313" key="2">
    <source>
        <dbReference type="Proteomes" id="UP000011996"/>
    </source>
</evidence>
<sequence>MFILNMHGLFLSSSRVAKASSQSWFFESLFATWEATQGFRFL</sequence>